<evidence type="ECO:0000256" key="1">
    <source>
        <dbReference type="ARBA" id="ARBA00008987"/>
    </source>
</evidence>
<reference evidence="7" key="1">
    <citation type="journal article" date="2020" name="mSystems">
        <title>Genome- and Community-Level Interaction Insights into Carbon Utilization and Element Cycling Functions of Hydrothermarchaeota in Hydrothermal Sediment.</title>
        <authorList>
            <person name="Zhou Z."/>
            <person name="Liu Y."/>
            <person name="Xu W."/>
            <person name="Pan J."/>
            <person name="Luo Z.H."/>
            <person name="Li M."/>
        </authorList>
    </citation>
    <scope>NUCLEOTIDE SEQUENCE [LARGE SCALE GENOMIC DNA]</scope>
    <source>
        <strain evidence="7">SpSt-1181</strain>
    </source>
</reference>
<dbReference type="InterPro" id="IPR013766">
    <property type="entry name" value="Thioredoxin_domain"/>
</dbReference>
<dbReference type="PANTHER" id="PTHR45663:SF11">
    <property type="entry name" value="GEO12009P1"/>
    <property type="match status" value="1"/>
</dbReference>
<dbReference type="AlphaFoldDB" id="A0A831SR19"/>
<dbReference type="Pfam" id="PF00085">
    <property type="entry name" value="Thioredoxin"/>
    <property type="match status" value="1"/>
</dbReference>
<dbReference type="InterPro" id="IPR011990">
    <property type="entry name" value="TPR-like_helical_dom_sf"/>
</dbReference>
<keyword evidence="4" id="KW-1015">Disulfide bond</keyword>
<dbReference type="Pfam" id="PF14561">
    <property type="entry name" value="TPR_20"/>
    <property type="match status" value="1"/>
</dbReference>
<sequence>MTSNQFDFTRDVLDKSRDIPVLVDFWAEWCAPCRMLAPVLDRIAGQFAGRVLLVKVNTEVYPDIATRFGVRGIPDVRLFIDGTVADQFTGVLPEEQIASWLKRALPSRYAREVQLASELAAEGNTERAAERLEEVLLHEADNIEALAMMSRLRLMSDPAEAASLSERLEGEPRYADFADAVRTLSVMLQREIDTLPEDPVRDAYIRSIEYLRSGAFSDALEGFIGVIRENRYYDDDGARKACVAIFRFLGEEHEVTRKHRRVFDRALY</sequence>
<dbReference type="GO" id="GO:0005829">
    <property type="term" value="C:cytosol"/>
    <property type="evidence" value="ECO:0007669"/>
    <property type="project" value="TreeGrafter"/>
</dbReference>
<dbReference type="CDD" id="cd02947">
    <property type="entry name" value="TRX_family"/>
    <property type="match status" value="1"/>
</dbReference>
<dbReference type="Gene3D" id="3.40.30.10">
    <property type="entry name" value="Glutaredoxin"/>
    <property type="match status" value="1"/>
</dbReference>
<organism evidence="7">
    <name type="scientific">Prosthecochloris aestuarii</name>
    <dbReference type="NCBI Taxonomy" id="1102"/>
    <lineage>
        <taxon>Bacteria</taxon>
        <taxon>Pseudomonadati</taxon>
        <taxon>Chlorobiota</taxon>
        <taxon>Chlorobiia</taxon>
        <taxon>Chlorobiales</taxon>
        <taxon>Chlorobiaceae</taxon>
        <taxon>Prosthecochloris</taxon>
    </lineage>
</organism>
<evidence type="ECO:0000256" key="4">
    <source>
        <dbReference type="ARBA" id="ARBA00023157"/>
    </source>
</evidence>
<keyword evidence="5" id="KW-0676">Redox-active center</keyword>
<dbReference type="PANTHER" id="PTHR45663">
    <property type="entry name" value="GEO12009P1"/>
    <property type="match status" value="1"/>
</dbReference>
<dbReference type="InterPro" id="IPR036249">
    <property type="entry name" value="Thioredoxin-like_sf"/>
</dbReference>
<keyword evidence="3" id="KW-0249">Electron transport</keyword>
<evidence type="ECO:0000256" key="5">
    <source>
        <dbReference type="ARBA" id="ARBA00023284"/>
    </source>
</evidence>
<evidence type="ECO:0000313" key="7">
    <source>
        <dbReference type="EMBL" id="HED31321.1"/>
    </source>
</evidence>
<dbReference type="PROSITE" id="PS51352">
    <property type="entry name" value="THIOREDOXIN_2"/>
    <property type="match status" value="1"/>
</dbReference>
<name>A0A831SR19_PROAE</name>
<gene>
    <name evidence="7" type="ORF">ENN50_06530</name>
</gene>
<comment type="similarity">
    <text evidence="1">Belongs to the thioredoxin family.</text>
</comment>
<proteinExistence type="inferred from homology"/>
<dbReference type="SUPFAM" id="SSF52833">
    <property type="entry name" value="Thioredoxin-like"/>
    <property type="match status" value="1"/>
</dbReference>
<dbReference type="EMBL" id="DSBW01000143">
    <property type="protein sequence ID" value="HED31321.1"/>
    <property type="molecule type" value="Genomic_DNA"/>
</dbReference>
<dbReference type="GO" id="GO:0015035">
    <property type="term" value="F:protein-disulfide reductase activity"/>
    <property type="evidence" value="ECO:0007669"/>
    <property type="project" value="UniProtKB-ARBA"/>
</dbReference>
<dbReference type="Gene3D" id="1.25.40.10">
    <property type="entry name" value="Tetratricopeptide repeat domain"/>
    <property type="match status" value="1"/>
</dbReference>
<comment type="caution">
    <text evidence="7">The sequence shown here is derived from an EMBL/GenBank/DDBJ whole genome shotgun (WGS) entry which is preliminary data.</text>
</comment>
<dbReference type="GO" id="GO:0006950">
    <property type="term" value="P:response to stress"/>
    <property type="evidence" value="ECO:0007669"/>
    <property type="project" value="UniProtKB-ARBA"/>
</dbReference>
<keyword evidence="2" id="KW-0813">Transport</keyword>
<dbReference type="FunFam" id="3.40.30.10:FF:000001">
    <property type="entry name" value="Thioredoxin"/>
    <property type="match status" value="1"/>
</dbReference>
<dbReference type="GO" id="GO:0045454">
    <property type="term" value="P:cell redox homeostasis"/>
    <property type="evidence" value="ECO:0007669"/>
    <property type="project" value="TreeGrafter"/>
</dbReference>
<protein>
    <submittedName>
        <fullName evidence="7">Tetratricopeptide repeat protein</fullName>
    </submittedName>
</protein>
<dbReference type="InterPro" id="IPR017937">
    <property type="entry name" value="Thioredoxin_CS"/>
</dbReference>
<evidence type="ECO:0000256" key="2">
    <source>
        <dbReference type="ARBA" id="ARBA00022448"/>
    </source>
</evidence>
<dbReference type="PRINTS" id="PR00421">
    <property type="entry name" value="THIOREDOXIN"/>
</dbReference>
<dbReference type="Proteomes" id="UP000886335">
    <property type="component" value="Unassembled WGS sequence"/>
</dbReference>
<accession>A0A831SR19</accession>
<dbReference type="PROSITE" id="PS00194">
    <property type="entry name" value="THIOREDOXIN_1"/>
    <property type="match status" value="1"/>
</dbReference>
<evidence type="ECO:0000259" key="6">
    <source>
        <dbReference type="PROSITE" id="PS51352"/>
    </source>
</evidence>
<feature type="domain" description="Thioredoxin" evidence="6">
    <location>
        <begin position="1"/>
        <end position="106"/>
    </location>
</feature>
<evidence type="ECO:0000256" key="3">
    <source>
        <dbReference type="ARBA" id="ARBA00022982"/>
    </source>
</evidence>